<dbReference type="SUPFAM" id="SSF47616">
    <property type="entry name" value="GST C-terminal domain-like"/>
    <property type="match status" value="1"/>
</dbReference>
<dbReference type="InterPro" id="IPR045073">
    <property type="entry name" value="Omega/Tau-like"/>
</dbReference>
<dbReference type="EC" id="2.5.1.18" evidence="1"/>
<dbReference type="SFLD" id="SFLDG00358">
    <property type="entry name" value="Main_(cytGST)"/>
    <property type="match status" value="1"/>
</dbReference>
<dbReference type="CDD" id="cd03185">
    <property type="entry name" value="GST_C_Tau"/>
    <property type="match status" value="1"/>
</dbReference>
<dbReference type="PANTHER" id="PTHR11260:SF781">
    <property type="entry name" value="GLUTATHIONE S-TRANSFERASE U19"/>
    <property type="match status" value="1"/>
</dbReference>
<dbReference type="Pfam" id="PF02798">
    <property type="entry name" value="GST_N"/>
    <property type="match status" value="1"/>
</dbReference>
<dbReference type="FunFam" id="1.20.1050.10:FF:000016">
    <property type="entry name" value="Glutathione S-transferase U9"/>
    <property type="match status" value="1"/>
</dbReference>
<dbReference type="EMBL" id="JAHRHJ020003813">
    <property type="protein sequence ID" value="KAH9290320.1"/>
    <property type="molecule type" value="Genomic_DNA"/>
</dbReference>
<feature type="non-terminal residue" evidence="7">
    <location>
        <position position="1"/>
    </location>
</feature>
<feature type="non-terminal residue" evidence="7">
    <location>
        <position position="249"/>
    </location>
</feature>
<evidence type="ECO:0000256" key="3">
    <source>
        <dbReference type="ARBA" id="ARBA00047960"/>
    </source>
</evidence>
<feature type="domain" description="GST C-terminal" evidence="6">
    <location>
        <begin position="122"/>
        <end position="248"/>
    </location>
</feature>
<dbReference type="GO" id="GO:0009407">
    <property type="term" value="P:toxin catabolic process"/>
    <property type="evidence" value="ECO:0007669"/>
    <property type="project" value="UniProtKB-ARBA"/>
</dbReference>
<dbReference type="PROSITE" id="PS50404">
    <property type="entry name" value="GST_NTER"/>
    <property type="match status" value="1"/>
</dbReference>
<proteinExistence type="inferred from homology"/>
<evidence type="ECO:0000256" key="4">
    <source>
        <dbReference type="RuleBase" id="RU003494"/>
    </source>
</evidence>
<dbReference type="SFLD" id="SFLDS00019">
    <property type="entry name" value="Glutathione_Transferase_(cytos"/>
    <property type="match status" value="1"/>
</dbReference>
<dbReference type="InterPro" id="IPR045074">
    <property type="entry name" value="GST_C_Tau"/>
</dbReference>
<keyword evidence="8" id="KW-1185">Reference proteome</keyword>
<feature type="domain" description="GST N-terminal" evidence="5">
    <location>
        <begin position="36"/>
        <end position="116"/>
    </location>
</feature>
<keyword evidence="2" id="KW-0808">Transferase</keyword>
<sequence>ASIGHSPPNALAPTSSHMWKLLIDDKFLFKSDLLMEEVKVLSFWASPFGMRVLIGLEEKGVKYKYEEEYVAVHKSDLLLRMNPVHKMIPVLIHNGNSICESLIILQYIDEAWKASNRILPSDPYDRALARFWADFVDKKIYEAISRIIRSQGDAQKEAKRDMLENLEHLEGALKQMSKGGPYFGGEEFGYVDIAFIPVASWFHTYEIIGNFKLPFQARFPLLHAWVSKCMERDSVNKILPTPERIMEFA</sequence>
<dbReference type="InterPro" id="IPR004046">
    <property type="entry name" value="GST_C"/>
</dbReference>
<comment type="similarity">
    <text evidence="4">Belongs to the GST superfamily.</text>
</comment>
<evidence type="ECO:0000259" key="6">
    <source>
        <dbReference type="PROSITE" id="PS50405"/>
    </source>
</evidence>
<dbReference type="PANTHER" id="PTHR11260">
    <property type="entry name" value="GLUTATHIONE S-TRANSFERASE, GST, SUPERFAMILY, GST DOMAIN CONTAINING"/>
    <property type="match status" value="1"/>
</dbReference>
<evidence type="ECO:0000313" key="8">
    <source>
        <dbReference type="Proteomes" id="UP000824469"/>
    </source>
</evidence>
<dbReference type="InterPro" id="IPR040079">
    <property type="entry name" value="Glutathione_S-Trfase"/>
</dbReference>
<name>A0AA38F632_TAXCH</name>
<dbReference type="FunFam" id="3.40.30.10:FF:000014">
    <property type="entry name" value="Tau class glutathione S-transferase"/>
    <property type="match status" value="1"/>
</dbReference>
<evidence type="ECO:0000256" key="1">
    <source>
        <dbReference type="ARBA" id="ARBA00012452"/>
    </source>
</evidence>
<dbReference type="Gene3D" id="3.40.30.10">
    <property type="entry name" value="Glutaredoxin"/>
    <property type="match status" value="1"/>
</dbReference>
<comment type="caution">
    <text evidence="7">The sequence shown here is derived from an EMBL/GenBank/DDBJ whole genome shotgun (WGS) entry which is preliminary data.</text>
</comment>
<reference evidence="7 8" key="1">
    <citation type="journal article" date="2021" name="Nat. Plants">
        <title>The Taxus genome provides insights into paclitaxel biosynthesis.</title>
        <authorList>
            <person name="Xiong X."/>
            <person name="Gou J."/>
            <person name="Liao Q."/>
            <person name="Li Y."/>
            <person name="Zhou Q."/>
            <person name="Bi G."/>
            <person name="Li C."/>
            <person name="Du R."/>
            <person name="Wang X."/>
            <person name="Sun T."/>
            <person name="Guo L."/>
            <person name="Liang H."/>
            <person name="Lu P."/>
            <person name="Wu Y."/>
            <person name="Zhang Z."/>
            <person name="Ro D.K."/>
            <person name="Shang Y."/>
            <person name="Huang S."/>
            <person name="Yan J."/>
        </authorList>
    </citation>
    <scope>NUCLEOTIDE SEQUENCE [LARGE SCALE GENOMIC DNA]</scope>
    <source>
        <strain evidence="7">Ta-2019</strain>
    </source>
</reference>
<dbReference type="Proteomes" id="UP000824469">
    <property type="component" value="Unassembled WGS sequence"/>
</dbReference>
<dbReference type="Gene3D" id="1.20.1050.10">
    <property type="match status" value="1"/>
</dbReference>
<dbReference type="SFLD" id="SFLDG01152">
    <property type="entry name" value="Main.3:_Omega-_and_Tau-like"/>
    <property type="match status" value="1"/>
</dbReference>
<evidence type="ECO:0000256" key="2">
    <source>
        <dbReference type="ARBA" id="ARBA00022679"/>
    </source>
</evidence>
<evidence type="ECO:0000313" key="7">
    <source>
        <dbReference type="EMBL" id="KAH9290320.1"/>
    </source>
</evidence>
<dbReference type="InterPro" id="IPR010987">
    <property type="entry name" value="Glutathione-S-Trfase_C-like"/>
</dbReference>
<dbReference type="GO" id="GO:0004364">
    <property type="term" value="F:glutathione transferase activity"/>
    <property type="evidence" value="ECO:0007669"/>
    <property type="project" value="UniProtKB-EC"/>
</dbReference>
<accession>A0AA38F632</accession>
<dbReference type="InterPro" id="IPR036249">
    <property type="entry name" value="Thioredoxin-like_sf"/>
</dbReference>
<dbReference type="InterPro" id="IPR004045">
    <property type="entry name" value="Glutathione_S-Trfase_N"/>
</dbReference>
<dbReference type="AlphaFoldDB" id="A0AA38F632"/>
<dbReference type="GO" id="GO:0006749">
    <property type="term" value="P:glutathione metabolic process"/>
    <property type="evidence" value="ECO:0007669"/>
    <property type="project" value="InterPro"/>
</dbReference>
<dbReference type="Pfam" id="PF00043">
    <property type="entry name" value="GST_C"/>
    <property type="match status" value="1"/>
</dbReference>
<organism evidence="7 8">
    <name type="scientific">Taxus chinensis</name>
    <name type="common">Chinese yew</name>
    <name type="synonym">Taxus wallichiana var. chinensis</name>
    <dbReference type="NCBI Taxonomy" id="29808"/>
    <lineage>
        <taxon>Eukaryota</taxon>
        <taxon>Viridiplantae</taxon>
        <taxon>Streptophyta</taxon>
        <taxon>Embryophyta</taxon>
        <taxon>Tracheophyta</taxon>
        <taxon>Spermatophyta</taxon>
        <taxon>Pinopsida</taxon>
        <taxon>Pinidae</taxon>
        <taxon>Conifers II</taxon>
        <taxon>Cupressales</taxon>
        <taxon>Taxaceae</taxon>
        <taxon>Taxus</taxon>
    </lineage>
</organism>
<dbReference type="InterPro" id="IPR036282">
    <property type="entry name" value="Glutathione-S-Trfase_C_sf"/>
</dbReference>
<dbReference type="PROSITE" id="PS50405">
    <property type="entry name" value="GST_CTER"/>
    <property type="match status" value="1"/>
</dbReference>
<dbReference type="GO" id="GO:0005737">
    <property type="term" value="C:cytoplasm"/>
    <property type="evidence" value="ECO:0007669"/>
    <property type="project" value="TreeGrafter"/>
</dbReference>
<dbReference type="OMA" id="AAWFLGY"/>
<dbReference type="CDD" id="cd03058">
    <property type="entry name" value="GST_N_Tau"/>
    <property type="match status" value="1"/>
</dbReference>
<dbReference type="SUPFAM" id="SSF52833">
    <property type="entry name" value="Thioredoxin-like"/>
    <property type="match status" value="1"/>
</dbReference>
<evidence type="ECO:0000259" key="5">
    <source>
        <dbReference type="PROSITE" id="PS50404"/>
    </source>
</evidence>
<gene>
    <name evidence="7" type="ORF">KI387_034437</name>
</gene>
<comment type="catalytic activity">
    <reaction evidence="3">
        <text>RX + glutathione = an S-substituted glutathione + a halide anion + H(+)</text>
        <dbReference type="Rhea" id="RHEA:16437"/>
        <dbReference type="ChEBI" id="CHEBI:15378"/>
        <dbReference type="ChEBI" id="CHEBI:16042"/>
        <dbReference type="ChEBI" id="CHEBI:17792"/>
        <dbReference type="ChEBI" id="CHEBI:57925"/>
        <dbReference type="ChEBI" id="CHEBI:90779"/>
        <dbReference type="EC" id="2.5.1.18"/>
    </reaction>
</comment>
<protein>
    <recommendedName>
        <fullName evidence="1">glutathione transferase</fullName>
        <ecNumber evidence="1">2.5.1.18</ecNumber>
    </recommendedName>
</protein>